<evidence type="ECO:0000313" key="5">
    <source>
        <dbReference type="EMBL" id="KAG2655688.1"/>
    </source>
</evidence>
<evidence type="ECO:0008006" key="7">
    <source>
        <dbReference type="Google" id="ProtNLM"/>
    </source>
</evidence>
<evidence type="ECO:0000256" key="4">
    <source>
        <dbReference type="SAM" id="MobiDB-lite"/>
    </source>
</evidence>
<dbReference type="InterPro" id="IPR007145">
    <property type="entry name" value="MAP65_Ase1_PRC1"/>
</dbReference>
<evidence type="ECO:0000256" key="3">
    <source>
        <dbReference type="SAM" id="Coils"/>
    </source>
</evidence>
<dbReference type="Pfam" id="PF03999">
    <property type="entry name" value="MAP65_ASE1"/>
    <property type="match status" value="1"/>
</dbReference>
<protein>
    <recommendedName>
        <fullName evidence="7">65-kDa microtubule-associated protein 3</fullName>
    </recommendedName>
</protein>
<dbReference type="PANTHER" id="PTHR19321:SF13">
    <property type="entry name" value="OS02G0126300 PROTEIN"/>
    <property type="match status" value="1"/>
</dbReference>
<dbReference type="GO" id="GO:0005737">
    <property type="term" value="C:cytoplasm"/>
    <property type="evidence" value="ECO:0007669"/>
    <property type="project" value="TreeGrafter"/>
</dbReference>
<evidence type="ECO:0000313" key="6">
    <source>
        <dbReference type="Proteomes" id="UP000823388"/>
    </source>
</evidence>
<gene>
    <name evidence="5" type="ORF">PVAP13_1KG031300</name>
</gene>
<dbReference type="OrthoDB" id="642895at2759"/>
<dbReference type="GO" id="GO:0005874">
    <property type="term" value="C:microtubule"/>
    <property type="evidence" value="ECO:0007669"/>
    <property type="project" value="UniProtKB-KW"/>
</dbReference>
<keyword evidence="2" id="KW-0493">Microtubule</keyword>
<feature type="compositionally biased region" description="Polar residues" evidence="4">
    <location>
        <begin position="507"/>
        <end position="517"/>
    </location>
</feature>
<evidence type="ECO:0000256" key="2">
    <source>
        <dbReference type="ARBA" id="ARBA00022701"/>
    </source>
</evidence>
<comment type="caution">
    <text evidence="5">The sequence shown here is derived from an EMBL/GenBank/DDBJ whole genome shotgun (WGS) entry which is preliminary data.</text>
</comment>
<evidence type="ECO:0000256" key="1">
    <source>
        <dbReference type="ARBA" id="ARBA00006187"/>
    </source>
</evidence>
<proteinExistence type="inferred from homology"/>
<dbReference type="Gene3D" id="1.20.58.1520">
    <property type="match status" value="1"/>
</dbReference>
<feature type="coiled-coil region" evidence="3">
    <location>
        <begin position="52"/>
        <end position="79"/>
    </location>
</feature>
<dbReference type="EMBL" id="CM029037">
    <property type="protein sequence ID" value="KAG2655688.1"/>
    <property type="molecule type" value="Genomic_DNA"/>
</dbReference>
<accession>A0A8T0XAG7</accession>
<dbReference type="GO" id="GO:0000226">
    <property type="term" value="P:microtubule cytoskeleton organization"/>
    <property type="evidence" value="ECO:0007669"/>
    <property type="project" value="InterPro"/>
</dbReference>
<dbReference type="PANTHER" id="PTHR19321">
    <property type="entry name" value="PROTEIN REGULATOR OF CYTOKINESIS 1 PRC1-RELATED"/>
    <property type="match status" value="1"/>
</dbReference>
<feature type="compositionally biased region" description="Basic and acidic residues" evidence="4">
    <location>
        <begin position="471"/>
        <end position="495"/>
    </location>
</feature>
<dbReference type="AlphaFoldDB" id="A0A8T0XAG7"/>
<organism evidence="5 6">
    <name type="scientific">Panicum virgatum</name>
    <name type="common">Blackwell switchgrass</name>
    <dbReference type="NCBI Taxonomy" id="38727"/>
    <lineage>
        <taxon>Eukaryota</taxon>
        <taxon>Viridiplantae</taxon>
        <taxon>Streptophyta</taxon>
        <taxon>Embryophyta</taxon>
        <taxon>Tracheophyta</taxon>
        <taxon>Spermatophyta</taxon>
        <taxon>Magnoliopsida</taxon>
        <taxon>Liliopsida</taxon>
        <taxon>Poales</taxon>
        <taxon>Poaceae</taxon>
        <taxon>PACMAD clade</taxon>
        <taxon>Panicoideae</taxon>
        <taxon>Panicodae</taxon>
        <taxon>Paniceae</taxon>
        <taxon>Panicinae</taxon>
        <taxon>Panicum</taxon>
        <taxon>Panicum sect. Hiantes</taxon>
    </lineage>
</organism>
<sequence>MLSLKLRAILFPFQMEPRREELLHELGEMWDEIGEGEEDRRGMLQALEEECLNVYRAKVEQVRQHREQLKREIADSVAEVAAICATIGEPPATVQTACSSLQGTGSLKEDLGSIAPELTEMRRRREERRRQFSDVTERVNRIHQEMNLDGGQPRVVADSSDLTLTKLDELRAYLQHLQSEKESRARKVAELMATLHSSSLVLGMNPREIIAAHGGAHAGDHFSDAAIERLASEIERLREIKRSRMEKLQDLLASMLELWNLMDTPAEEQRRFQGVACNIAASEDEITEPNALSMDFIRSVEAEVVRLETLKECRMKDLVIKKYDELKEIRRRARLPEEDDGDAVAMFDAIDSDAERALILERLEVQISEAKDLEFSRKDVLERMDKWQAALEEESWLEEYNRNENRYNVGKGTHLVLKRAEKARALVSKMPAMAEALTAKVVAWEKERGVKFEYDGEALLDMLEEYSNARKEKEQERKRQRDQRRLQGAAPERDASPVARPPPKNIKNVTRTLSMGGSASKAAPSSRPGTPSYLKSPMSARRGGSDEGQMMASDSFE</sequence>
<dbReference type="GO" id="GO:0008017">
    <property type="term" value="F:microtubule binding"/>
    <property type="evidence" value="ECO:0007669"/>
    <property type="project" value="InterPro"/>
</dbReference>
<reference evidence="5 6" key="1">
    <citation type="submission" date="2020-05" db="EMBL/GenBank/DDBJ databases">
        <title>WGS assembly of Panicum virgatum.</title>
        <authorList>
            <person name="Lovell J.T."/>
            <person name="Jenkins J."/>
            <person name="Shu S."/>
            <person name="Juenger T.E."/>
            <person name="Schmutz J."/>
        </authorList>
    </citation>
    <scope>NUCLEOTIDE SEQUENCE [LARGE SCALE GENOMIC DNA]</scope>
    <source>
        <strain evidence="6">cv. AP13</strain>
    </source>
</reference>
<dbReference type="Proteomes" id="UP000823388">
    <property type="component" value="Chromosome 1K"/>
</dbReference>
<feature type="region of interest" description="Disordered" evidence="4">
    <location>
        <begin position="471"/>
        <end position="557"/>
    </location>
</feature>
<name>A0A8T0XAG7_PANVG</name>
<keyword evidence="3" id="KW-0175">Coiled coil</keyword>
<keyword evidence="6" id="KW-1185">Reference proteome</keyword>
<comment type="similarity">
    <text evidence="1">Belongs to the MAP65/ASE1 family.</text>
</comment>
<dbReference type="GO" id="GO:0005819">
    <property type="term" value="C:spindle"/>
    <property type="evidence" value="ECO:0007669"/>
    <property type="project" value="TreeGrafter"/>
</dbReference>